<organism evidence="1 2">
    <name type="scientific">Qipengyuania nanhaisediminis</name>
    <dbReference type="NCBI Taxonomy" id="604088"/>
    <lineage>
        <taxon>Bacteria</taxon>
        <taxon>Pseudomonadati</taxon>
        <taxon>Pseudomonadota</taxon>
        <taxon>Alphaproteobacteria</taxon>
        <taxon>Sphingomonadales</taxon>
        <taxon>Erythrobacteraceae</taxon>
        <taxon>Qipengyuania</taxon>
    </lineage>
</organism>
<dbReference type="AlphaFoldDB" id="A0A1I5ME06"/>
<sequence length="30" mass="3098">MGGAAPFADSIGAIEVAELLSRKWPGEPAR</sequence>
<proteinExistence type="predicted"/>
<dbReference type="STRING" id="604088.SAMN04488060_1308"/>
<evidence type="ECO:0000313" key="1">
    <source>
        <dbReference type="EMBL" id="SFP07834.1"/>
    </source>
</evidence>
<gene>
    <name evidence="1" type="ORF">SAMN04488060_1308</name>
</gene>
<dbReference type="EMBL" id="FOWZ01000002">
    <property type="protein sequence ID" value="SFP07834.1"/>
    <property type="molecule type" value="Genomic_DNA"/>
</dbReference>
<protein>
    <submittedName>
        <fullName evidence="1">Uncharacterized protein</fullName>
    </submittedName>
</protein>
<reference evidence="2" key="1">
    <citation type="submission" date="2016-10" db="EMBL/GenBank/DDBJ databases">
        <authorList>
            <person name="Varghese N."/>
            <person name="Submissions S."/>
        </authorList>
    </citation>
    <scope>NUCLEOTIDE SEQUENCE [LARGE SCALE GENOMIC DNA]</scope>
    <source>
        <strain evidence="2">CGMCC 1.7715</strain>
    </source>
</reference>
<dbReference type="Proteomes" id="UP000199331">
    <property type="component" value="Unassembled WGS sequence"/>
</dbReference>
<accession>A0A1I5ME06</accession>
<keyword evidence="2" id="KW-1185">Reference proteome</keyword>
<name>A0A1I5ME06_9SPHN</name>
<evidence type="ECO:0000313" key="2">
    <source>
        <dbReference type="Proteomes" id="UP000199331"/>
    </source>
</evidence>